<keyword evidence="2" id="KW-0812">Transmembrane</keyword>
<comment type="caution">
    <text evidence="3">The sequence shown here is derived from an EMBL/GenBank/DDBJ whole genome shotgun (WGS) entry which is preliminary data.</text>
</comment>
<keyword evidence="2" id="KW-1133">Transmembrane helix</keyword>
<name>A0ABQ9JS39_9CUCU</name>
<evidence type="ECO:0000256" key="1">
    <source>
        <dbReference type="ARBA" id="ARBA00005705"/>
    </source>
</evidence>
<protein>
    <submittedName>
        <fullName evidence="3">Uncharacterized protein</fullName>
    </submittedName>
</protein>
<dbReference type="PANTHER" id="PTHR12994:SF17">
    <property type="entry name" value="LD30995P"/>
    <property type="match status" value="1"/>
</dbReference>
<evidence type="ECO:0000313" key="4">
    <source>
        <dbReference type="Proteomes" id="UP001162164"/>
    </source>
</evidence>
<reference evidence="3" key="1">
    <citation type="journal article" date="2023" name="Insect Mol. Biol.">
        <title>Genome sequencing provides insights into the evolution of gene families encoding plant cell wall-degrading enzymes in longhorned beetles.</title>
        <authorList>
            <person name="Shin N.R."/>
            <person name="Okamura Y."/>
            <person name="Kirsch R."/>
            <person name="Pauchet Y."/>
        </authorList>
    </citation>
    <scope>NUCLEOTIDE SEQUENCE</scope>
    <source>
        <strain evidence="3">MMC_N1</strain>
    </source>
</reference>
<evidence type="ECO:0000313" key="3">
    <source>
        <dbReference type="EMBL" id="KAJ8981093.1"/>
    </source>
</evidence>
<gene>
    <name evidence="3" type="ORF">NQ317_005490</name>
</gene>
<proteinExistence type="inferred from homology"/>
<keyword evidence="2" id="KW-0472">Membrane</keyword>
<dbReference type="EMBL" id="JAPWTJ010000203">
    <property type="protein sequence ID" value="KAJ8981093.1"/>
    <property type="molecule type" value="Genomic_DNA"/>
</dbReference>
<dbReference type="Proteomes" id="UP001162164">
    <property type="component" value="Unassembled WGS sequence"/>
</dbReference>
<keyword evidence="4" id="KW-1185">Reference proteome</keyword>
<dbReference type="InterPro" id="IPR005322">
    <property type="entry name" value="Peptidase_C69"/>
</dbReference>
<evidence type="ECO:0000256" key="2">
    <source>
        <dbReference type="SAM" id="Phobius"/>
    </source>
</evidence>
<dbReference type="PANTHER" id="PTHR12994">
    <property type="entry name" value="SECERNIN"/>
    <property type="match status" value="1"/>
</dbReference>
<comment type="similarity">
    <text evidence="1">Belongs to the peptidase C69 family. Secernin subfamily.</text>
</comment>
<feature type="transmembrane region" description="Helical" evidence="2">
    <location>
        <begin position="20"/>
        <end position="42"/>
    </location>
</feature>
<sequence length="220" mass="23939">MDRSSSNQGTAGAGQVGPRWALFYLPLPSIYLFTLPTVSLSLPDLLIKVRISLQPKTANLSLLNAWHCPTFHRLLRILGKLGPPLYLTIIGVVSVCSDLSGCRLIDSGFPDSGPVSNRTEPGGYRNISNVLTITTGIDRKSDGLEDYAKSKGLWDGQVSVMSTSKPNIHWFTATPDPSMSVFKPFIFTKNVTISKHTKCPNAEPQCVQISILGVSKHADQ</sequence>
<organism evidence="3 4">
    <name type="scientific">Molorchus minor</name>
    <dbReference type="NCBI Taxonomy" id="1323400"/>
    <lineage>
        <taxon>Eukaryota</taxon>
        <taxon>Metazoa</taxon>
        <taxon>Ecdysozoa</taxon>
        <taxon>Arthropoda</taxon>
        <taxon>Hexapoda</taxon>
        <taxon>Insecta</taxon>
        <taxon>Pterygota</taxon>
        <taxon>Neoptera</taxon>
        <taxon>Endopterygota</taxon>
        <taxon>Coleoptera</taxon>
        <taxon>Polyphaga</taxon>
        <taxon>Cucujiformia</taxon>
        <taxon>Chrysomeloidea</taxon>
        <taxon>Cerambycidae</taxon>
        <taxon>Lamiinae</taxon>
        <taxon>Monochamini</taxon>
        <taxon>Molorchus</taxon>
    </lineage>
</organism>
<accession>A0ABQ9JS39</accession>